<dbReference type="AlphaFoldDB" id="A0A840VBD9"/>
<protein>
    <submittedName>
        <fullName evidence="2">DNA-binding FrmR family transcriptional regulator</fullName>
    </submittedName>
</protein>
<keyword evidence="2" id="KW-0238">DNA-binding</keyword>
<gene>
    <name evidence="2" type="ORF">HNP71_001284</name>
</gene>
<dbReference type="PANTHER" id="PTHR33677:SF5">
    <property type="entry name" value="TRANSCRIPTIONAL REPRESSOR FRMR"/>
    <property type="match status" value="1"/>
</dbReference>
<proteinExistence type="inferred from homology"/>
<dbReference type="Proteomes" id="UP000553706">
    <property type="component" value="Unassembled WGS sequence"/>
</dbReference>
<evidence type="ECO:0000256" key="1">
    <source>
        <dbReference type="ARBA" id="ARBA00005260"/>
    </source>
</evidence>
<dbReference type="InterPro" id="IPR038390">
    <property type="entry name" value="Metal_Tscrpt_repr_sf"/>
</dbReference>
<organism evidence="2 3">
    <name type="scientific">Acidocella aromatica</name>
    <dbReference type="NCBI Taxonomy" id="1303579"/>
    <lineage>
        <taxon>Bacteria</taxon>
        <taxon>Pseudomonadati</taxon>
        <taxon>Pseudomonadota</taxon>
        <taxon>Alphaproteobacteria</taxon>
        <taxon>Acetobacterales</taxon>
        <taxon>Acidocellaceae</taxon>
        <taxon>Acidocella</taxon>
    </lineage>
</organism>
<reference evidence="2 3" key="1">
    <citation type="submission" date="2020-08" db="EMBL/GenBank/DDBJ databases">
        <title>Genomic Encyclopedia of Type Strains, Phase IV (KMG-IV): sequencing the most valuable type-strain genomes for metagenomic binning, comparative biology and taxonomic classification.</title>
        <authorList>
            <person name="Goeker M."/>
        </authorList>
    </citation>
    <scope>NUCLEOTIDE SEQUENCE [LARGE SCALE GENOMIC DNA]</scope>
    <source>
        <strain evidence="2 3">DSM 27026</strain>
    </source>
</reference>
<dbReference type="PANTHER" id="PTHR33677">
    <property type="entry name" value="TRANSCRIPTIONAL REPRESSOR FRMR-RELATED"/>
    <property type="match status" value="1"/>
</dbReference>
<dbReference type="Gene3D" id="1.20.58.1000">
    <property type="entry name" value="Metal-sensitive repressor, helix protomer"/>
    <property type="match status" value="1"/>
</dbReference>
<accession>A0A840VBD9</accession>
<dbReference type="Pfam" id="PF02583">
    <property type="entry name" value="Trns_repr_metal"/>
    <property type="match status" value="1"/>
</dbReference>
<dbReference type="EMBL" id="JACHFJ010000004">
    <property type="protein sequence ID" value="MBB5373026.1"/>
    <property type="molecule type" value="Genomic_DNA"/>
</dbReference>
<comment type="similarity">
    <text evidence="1">Belongs to the FrmR/RcnR family.</text>
</comment>
<keyword evidence="3" id="KW-1185">Reference proteome</keyword>
<sequence length="91" mass="10026">MRYADSERRKLVNRLSRIRGQIEAIQAALAEDASCTALLQQAVACRGAMDGFIGTVIEHHVRQHVAGPDATDEDRARAAEELIKVVHAYLT</sequence>
<dbReference type="CDD" id="cd10153">
    <property type="entry name" value="RcnR-FrmR-like_DUF156"/>
    <property type="match status" value="1"/>
</dbReference>
<name>A0A840VBD9_9PROT</name>
<dbReference type="GO" id="GO:0045892">
    <property type="term" value="P:negative regulation of DNA-templated transcription"/>
    <property type="evidence" value="ECO:0007669"/>
    <property type="project" value="UniProtKB-ARBA"/>
</dbReference>
<dbReference type="GO" id="GO:0046872">
    <property type="term" value="F:metal ion binding"/>
    <property type="evidence" value="ECO:0007669"/>
    <property type="project" value="InterPro"/>
</dbReference>
<dbReference type="InterPro" id="IPR003735">
    <property type="entry name" value="Metal_Tscrpt_repr"/>
</dbReference>
<dbReference type="RefSeq" id="WP_183266049.1">
    <property type="nucleotide sequence ID" value="NZ_JACHFJ010000004.1"/>
</dbReference>
<evidence type="ECO:0000313" key="2">
    <source>
        <dbReference type="EMBL" id="MBB5373026.1"/>
    </source>
</evidence>
<comment type="caution">
    <text evidence="2">The sequence shown here is derived from an EMBL/GenBank/DDBJ whole genome shotgun (WGS) entry which is preliminary data.</text>
</comment>
<dbReference type="GO" id="GO:0003677">
    <property type="term" value="F:DNA binding"/>
    <property type="evidence" value="ECO:0007669"/>
    <property type="project" value="UniProtKB-KW"/>
</dbReference>
<evidence type="ECO:0000313" key="3">
    <source>
        <dbReference type="Proteomes" id="UP000553706"/>
    </source>
</evidence>